<sequence>MLIWMLRKVMAERGIWKGTELARLLEEKAGYRLSAPSISALMNGSPKQMKAETLDALCTALECTPNDLWVHTPIKDSTGEEKKYG</sequence>
<organism evidence="2 3">
    <name type="scientific">Kroppenstedtia guangzhouensis</name>
    <dbReference type="NCBI Taxonomy" id="1274356"/>
    <lineage>
        <taxon>Bacteria</taxon>
        <taxon>Bacillati</taxon>
        <taxon>Bacillota</taxon>
        <taxon>Bacilli</taxon>
        <taxon>Bacillales</taxon>
        <taxon>Thermoactinomycetaceae</taxon>
        <taxon>Kroppenstedtia</taxon>
    </lineage>
</organism>
<dbReference type="InterPro" id="IPR001387">
    <property type="entry name" value="Cro/C1-type_HTH"/>
</dbReference>
<name>A0ABQ1G6U9_9BACL</name>
<keyword evidence="3" id="KW-1185">Reference proteome</keyword>
<feature type="domain" description="HTH cro/C1-type" evidence="1">
    <location>
        <begin position="6"/>
        <end position="72"/>
    </location>
</feature>
<reference evidence="3" key="1">
    <citation type="journal article" date="2019" name="Int. J. Syst. Evol. Microbiol.">
        <title>The Global Catalogue of Microorganisms (GCM) 10K type strain sequencing project: providing services to taxonomists for standard genome sequencing and annotation.</title>
        <authorList>
            <consortium name="The Broad Institute Genomics Platform"/>
            <consortium name="The Broad Institute Genome Sequencing Center for Infectious Disease"/>
            <person name="Wu L."/>
            <person name="Ma J."/>
        </authorList>
    </citation>
    <scope>NUCLEOTIDE SEQUENCE [LARGE SCALE GENOMIC DNA]</scope>
    <source>
        <strain evidence="3">CGMCC 1.12404</strain>
    </source>
</reference>
<dbReference type="RefSeq" id="WP_009709674.1">
    <property type="nucleotide sequence ID" value="NZ_BMEX01000002.1"/>
</dbReference>
<evidence type="ECO:0000259" key="1">
    <source>
        <dbReference type="Pfam" id="PF13443"/>
    </source>
</evidence>
<dbReference type="SUPFAM" id="SSF47413">
    <property type="entry name" value="lambda repressor-like DNA-binding domains"/>
    <property type="match status" value="1"/>
</dbReference>
<gene>
    <name evidence="2" type="ORF">GCM10007416_08530</name>
</gene>
<accession>A0ABQ1G6U9</accession>
<dbReference type="EMBL" id="BMEX01000002">
    <property type="protein sequence ID" value="GGA37892.1"/>
    <property type="molecule type" value="Genomic_DNA"/>
</dbReference>
<proteinExistence type="predicted"/>
<dbReference type="InterPro" id="IPR010982">
    <property type="entry name" value="Lambda_DNA-bd_dom_sf"/>
</dbReference>
<evidence type="ECO:0000313" key="3">
    <source>
        <dbReference type="Proteomes" id="UP000617979"/>
    </source>
</evidence>
<comment type="caution">
    <text evidence="2">The sequence shown here is derived from an EMBL/GenBank/DDBJ whole genome shotgun (WGS) entry which is preliminary data.</text>
</comment>
<dbReference type="Proteomes" id="UP000617979">
    <property type="component" value="Unassembled WGS sequence"/>
</dbReference>
<dbReference type="Gene3D" id="1.10.260.40">
    <property type="entry name" value="lambda repressor-like DNA-binding domains"/>
    <property type="match status" value="1"/>
</dbReference>
<dbReference type="Pfam" id="PF13443">
    <property type="entry name" value="HTH_26"/>
    <property type="match status" value="1"/>
</dbReference>
<evidence type="ECO:0000313" key="2">
    <source>
        <dbReference type="EMBL" id="GGA37892.1"/>
    </source>
</evidence>
<protein>
    <recommendedName>
        <fullName evidence="1">HTH cro/C1-type domain-containing protein</fullName>
    </recommendedName>
</protein>